<dbReference type="CDD" id="cd09272">
    <property type="entry name" value="RNase_HI_RT_Ty1"/>
    <property type="match status" value="1"/>
</dbReference>
<dbReference type="PANTHER" id="PTHR11439">
    <property type="entry name" value="GAG-POL-RELATED RETROTRANSPOSON"/>
    <property type="match status" value="1"/>
</dbReference>
<evidence type="ECO:0008006" key="3">
    <source>
        <dbReference type="Google" id="ProtNLM"/>
    </source>
</evidence>
<reference evidence="2" key="1">
    <citation type="submission" date="2024-07" db="EMBL/GenBank/DDBJ databases">
        <title>Two chromosome-level genome assemblies of Korean endemic species Abeliophyllum distichum and Forsythia ovata (Oleaceae).</title>
        <authorList>
            <person name="Jang H."/>
        </authorList>
    </citation>
    <scope>NUCLEOTIDE SEQUENCE [LARGE SCALE GENOMIC DNA]</scope>
</reference>
<name>A0ABD1RTN5_9LAMI</name>
<gene>
    <name evidence="1" type="ORF">Adt_26736</name>
</gene>
<dbReference type="AlphaFoldDB" id="A0ABD1RTN5"/>
<evidence type="ECO:0000313" key="2">
    <source>
        <dbReference type="Proteomes" id="UP001604336"/>
    </source>
</evidence>
<dbReference type="EMBL" id="JBFOLK010000008">
    <property type="protein sequence ID" value="KAL2491108.1"/>
    <property type="molecule type" value="Genomic_DNA"/>
</dbReference>
<sequence>MLTACQSIWLKRILEDIGELQKEATEIYCDSKSAIAMAKNLHSKTKHIGIKHHFIREAEANKEIELKHCRTEEQLADIFTKAFSITKRKIRASKRYDRSHPNMHQGGVLKIVAFFLESFRM</sequence>
<dbReference type="Proteomes" id="UP001604336">
    <property type="component" value="Unassembled WGS sequence"/>
</dbReference>
<evidence type="ECO:0000313" key="1">
    <source>
        <dbReference type="EMBL" id="KAL2491108.1"/>
    </source>
</evidence>
<keyword evidence="2" id="KW-1185">Reference proteome</keyword>
<protein>
    <recommendedName>
        <fullName evidence="3">Copia protein</fullName>
    </recommendedName>
</protein>
<dbReference type="PANTHER" id="PTHR11439:SF463">
    <property type="entry name" value="REVERSE TRANSCRIPTASE TY1_COPIA-TYPE DOMAIN-CONTAINING PROTEIN"/>
    <property type="match status" value="1"/>
</dbReference>
<accession>A0ABD1RTN5</accession>
<comment type="caution">
    <text evidence="1">The sequence shown here is derived from an EMBL/GenBank/DDBJ whole genome shotgun (WGS) entry which is preliminary data.</text>
</comment>
<proteinExistence type="predicted"/>
<organism evidence="1 2">
    <name type="scientific">Abeliophyllum distichum</name>
    <dbReference type="NCBI Taxonomy" id="126358"/>
    <lineage>
        <taxon>Eukaryota</taxon>
        <taxon>Viridiplantae</taxon>
        <taxon>Streptophyta</taxon>
        <taxon>Embryophyta</taxon>
        <taxon>Tracheophyta</taxon>
        <taxon>Spermatophyta</taxon>
        <taxon>Magnoliopsida</taxon>
        <taxon>eudicotyledons</taxon>
        <taxon>Gunneridae</taxon>
        <taxon>Pentapetalae</taxon>
        <taxon>asterids</taxon>
        <taxon>lamiids</taxon>
        <taxon>Lamiales</taxon>
        <taxon>Oleaceae</taxon>
        <taxon>Forsythieae</taxon>
        <taxon>Abeliophyllum</taxon>
    </lineage>
</organism>